<proteinExistence type="predicted"/>
<dbReference type="Proteomes" id="UP000008311">
    <property type="component" value="Unassembled WGS sequence"/>
</dbReference>
<dbReference type="Pfam" id="PF26057">
    <property type="entry name" value="DUF8018"/>
    <property type="match status" value="1"/>
</dbReference>
<dbReference type="AlphaFoldDB" id="B9S308"/>
<dbReference type="InParanoid" id="B9S308"/>
<dbReference type="PANTHER" id="PTHR35289">
    <property type="entry name" value="TRANSMEMBRANE PROTEIN"/>
    <property type="match status" value="1"/>
</dbReference>
<evidence type="ECO:0000313" key="4">
    <source>
        <dbReference type="Proteomes" id="UP000008311"/>
    </source>
</evidence>
<reference evidence="4" key="1">
    <citation type="journal article" date="2010" name="Nat. Biotechnol.">
        <title>Draft genome sequence of the oilseed species Ricinus communis.</title>
        <authorList>
            <person name="Chan A.P."/>
            <person name="Crabtree J."/>
            <person name="Zhao Q."/>
            <person name="Lorenzi H."/>
            <person name="Orvis J."/>
            <person name="Puiu D."/>
            <person name="Melake-Berhan A."/>
            <person name="Jones K.M."/>
            <person name="Redman J."/>
            <person name="Chen G."/>
            <person name="Cahoon E.B."/>
            <person name="Gedil M."/>
            <person name="Stanke M."/>
            <person name="Haas B.J."/>
            <person name="Wortman J.R."/>
            <person name="Fraser-Liggett C.M."/>
            <person name="Ravel J."/>
            <person name="Rabinowicz P.D."/>
        </authorList>
    </citation>
    <scope>NUCLEOTIDE SEQUENCE [LARGE SCALE GENOMIC DNA]</scope>
    <source>
        <strain evidence="4">cv. Hale</strain>
    </source>
</reference>
<name>B9S308_RICCO</name>
<dbReference type="InterPro" id="IPR058331">
    <property type="entry name" value="DUF8018"/>
</dbReference>
<dbReference type="EMBL" id="EQ973855">
    <property type="protein sequence ID" value="EEF41993.1"/>
    <property type="molecule type" value="Genomic_DNA"/>
</dbReference>
<evidence type="ECO:0000256" key="1">
    <source>
        <dbReference type="SAM" id="MobiDB-lite"/>
    </source>
</evidence>
<evidence type="ECO:0000259" key="2">
    <source>
        <dbReference type="Pfam" id="PF26057"/>
    </source>
</evidence>
<feature type="domain" description="DUF8018" evidence="2">
    <location>
        <begin position="79"/>
        <end position="142"/>
    </location>
</feature>
<protein>
    <recommendedName>
        <fullName evidence="2">DUF8018 domain-containing protein</fullName>
    </recommendedName>
</protein>
<organism evidence="3 4">
    <name type="scientific">Ricinus communis</name>
    <name type="common">Castor bean</name>
    <dbReference type="NCBI Taxonomy" id="3988"/>
    <lineage>
        <taxon>Eukaryota</taxon>
        <taxon>Viridiplantae</taxon>
        <taxon>Streptophyta</taxon>
        <taxon>Embryophyta</taxon>
        <taxon>Tracheophyta</taxon>
        <taxon>Spermatophyta</taxon>
        <taxon>Magnoliopsida</taxon>
        <taxon>eudicotyledons</taxon>
        <taxon>Gunneridae</taxon>
        <taxon>Pentapetalae</taxon>
        <taxon>rosids</taxon>
        <taxon>fabids</taxon>
        <taxon>Malpighiales</taxon>
        <taxon>Euphorbiaceae</taxon>
        <taxon>Acalyphoideae</taxon>
        <taxon>Acalypheae</taxon>
        <taxon>Ricinus</taxon>
    </lineage>
</organism>
<feature type="region of interest" description="Disordered" evidence="1">
    <location>
        <begin position="135"/>
        <end position="158"/>
    </location>
</feature>
<sequence length="158" mass="17343">MLCRLLFIEGSNLSLSVPSPNSPTAPFPRGSKSTSSLPSPSDLSRKSLVNQPLTDQIPILVLEEAARSSHVVPYSYHPNEVIGGDSVSTIERQLLAASPTPTYFELSKARMEAKDLFEVKVKIFKVMSGFHPEGDWMGRGAQPSTIPAPPQERNPWRN</sequence>
<evidence type="ECO:0000313" key="3">
    <source>
        <dbReference type="EMBL" id="EEF41993.1"/>
    </source>
</evidence>
<dbReference type="InterPro" id="IPR052694">
    <property type="entry name" value="Mt_uS3-like"/>
</dbReference>
<feature type="region of interest" description="Disordered" evidence="1">
    <location>
        <begin position="17"/>
        <end position="48"/>
    </location>
</feature>
<feature type="compositionally biased region" description="Low complexity" evidence="1">
    <location>
        <begin position="31"/>
        <end position="48"/>
    </location>
</feature>
<keyword evidence="4" id="KW-1185">Reference proteome</keyword>
<accession>B9S308</accession>
<dbReference type="PANTHER" id="PTHR35289:SF1">
    <property type="entry name" value="ATP SYNTHASE 9 MITOCHONDRIAL-RELATED"/>
    <property type="match status" value="1"/>
</dbReference>
<gene>
    <name evidence="3" type="ORF">RCOM_1192920</name>
</gene>